<comment type="caution">
    <text evidence="3">The sequence shown here is derived from an EMBL/GenBank/DDBJ whole genome shotgun (WGS) entry which is preliminary data.</text>
</comment>
<feature type="coiled-coil region" evidence="1">
    <location>
        <begin position="412"/>
        <end position="469"/>
    </location>
</feature>
<sequence>MQKVLEAKWLLAEIQRLPTETTDSLDGDSELPAQQEVDEARQRLAELESKERIEALKDAGLTIEQKVLEARQLLAELEKKERAEALKSEATKDRPARSSRDISVAFAPTQAAALKVIKQQVLDVRQRLARLTIEQKVLEARERLAELEEKERAEALKSEATKGRPTRAIRDAGGAGAAIEGAALIAIKQEVDEARQRLAELEQERAEALKSEATKGRPMRAIRDADGAGAPIEGAPYMAIKQEVDEARQRLAELVQERAEVPKSRAGKERPVRTLAARVHDAMVSIPAAELFLAEAAKLAGRDREDRLDGWLESGTGASREGPGRLKEARPAKLADRSLRMQIAAELRPVTPSLSSKLQATGSRKDEERAEMRAVGSAASKEGAGRRREGGASLSAIARSMQPKLLEARELLAQLEKDERAEAIKLEAQKARRVPMTESAALKVLEARSAALKQRVLEARQRLAELEKAAGAVDDGGTDVLVGVPPYALADSEAGIQMQRDALRLLLEAESMMPGCSGGLSSELRLTHFGLVDRESERKAFREEWAAVPSNATKDRPGRYMAAAAARVAGKMLTSAIKAILTSDLDDEETRNAQASSLVHGLSEGLTHASSIVLNLSGLADQRPVSTPSTVGGGYLQQTFQATQARKRGKMIAGRLRSDETSSESGGNKQSPSEVQRAFAERKKGSRKDLLSGAGVNAAAPRCFKSAQLPMLRKGLSFRGKRPDDDTLDELADREGEIIGAGRNRTKGSGIASGPLRKTKQKIVARKLAQKIGAASPPPPAILRQPGFDKTASFNGKFFSMLEPKTQPWQMAALHRISERASGHGRASGRVSIGDLPNQGSGRFWKAGSSKMLLKTSSGRSLLDLIDKDEWEAARNDTDMQEQLAGKTAEQRKKTLVERAENCHELAMEAALEQTAALTFSELLELERSERPLQIVIEGFAGELLPAPRRTLLQRWGLR</sequence>
<feature type="coiled-coil region" evidence="1">
    <location>
        <begin position="114"/>
        <end position="157"/>
    </location>
</feature>
<feature type="region of interest" description="Disordered" evidence="2">
    <location>
        <begin position="20"/>
        <end position="39"/>
    </location>
</feature>
<keyword evidence="4" id="KW-1185">Reference proteome</keyword>
<feature type="region of interest" description="Disordered" evidence="2">
    <location>
        <begin position="642"/>
        <end position="689"/>
    </location>
</feature>
<gene>
    <name evidence="3" type="ORF">Ctob_009456</name>
</gene>
<feature type="compositionally biased region" description="Polar residues" evidence="2">
    <location>
        <begin position="352"/>
        <end position="362"/>
    </location>
</feature>
<evidence type="ECO:0000256" key="2">
    <source>
        <dbReference type="SAM" id="MobiDB-lite"/>
    </source>
</evidence>
<feature type="coiled-coil region" evidence="1">
    <location>
        <begin position="184"/>
        <end position="211"/>
    </location>
</feature>
<name>A0A0M0JLL3_9EUKA</name>
<feature type="compositionally biased region" description="Basic and acidic residues" evidence="2">
    <location>
        <begin position="679"/>
        <end position="689"/>
    </location>
</feature>
<feature type="region of interest" description="Disordered" evidence="2">
    <location>
        <begin position="309"/>
        <end position="331"/>
    </location>
</feature>
<dbReference type="EMBL" id="JWZX01002750">
    <property type="protein sequence ID" value="KOO27163.1"/>
    <property type="molecule type" value="Genomic_DNA"/>
</dbReference>
<dbReference type="Proteomes" id="UP000037460">
    <property type="component" value="Unassembled WGS sequence"/>
</dbReference>
<evidence type="ECO:0000313" key="4">
    <source>
        <dbReference type="Proteomes" id="UP000037460"/>
    </source>
</evidence>
<reference evidence="4" key="1">
    <citation type="journal article" date="2015" name="PLoS Genet.">
        <title>Genome Sequence and Transcriptome Analyses of Chrysochromulina tobin: Metabolic Tools for Enhanced Algal Fitness in the Prominent Order Prymnesiales (Haptophyceae).</title>
        <authorList>
            <person name="Hovde B.T."/>
            <person name="Deodato C.R."/>
            <person name="Hunsperger H.M."/>
            <person name="Ryken S.A."/>
            <person name="Yost W."/>
            <person name="Jha R.K."/>
            <person name="Patterson J."/>
            <person name="Monnat R.J. Jr."/>
            <person name="Barlow S.B."/>
            <person name="Starkenburg S.R."/>
            <person name="Cattolico R.A."/>
        </authorList>
    </citation>
    <scope>NUCLEOTIDE SEQUENCE</scope>
    <source>
        <strain evidence="4">CCMP291</strain>
    </source>
</reference>
<feature type="compositionally biased region" description="Basic and acidic residues" evidence="2">
    <location>
        <begin position="322"/>
        <end position="331"/>
    </location>
</feature>
<feature type="compositionally biased region" description="Basic and acidic residues" evidence="2">
    <location>
        <begin position="363"/>
        <end position="372"/>
    </location>
</feature>
<organism evidence="3 4">
    <name type="scientific">Chrysochromulina tobinii</name>
    <dbReference type="NCBI Taxonomy" id="1460289"/>
    <lineage>
        <taxon>Eukaryota</taxon>
        <taxon>Haptista</taxon>
        <taxon>Haptophyta</taxon>
        <taxon>Prymnesiophyceae</taxon>
        <taxon>Prymnesiales</taxon>
        <taxon>Chrysochromulinaceae</taxon>
        <taxon>Chrysochromulina</taxon>
    </lineage>
</organism>
<feature type="compositionally biased region" description="Polar residues" evidence="2">
    <location>
        <begin position="663"/>
        <end position="674"/>
    </location>
</feature>
<proteinExistence type="predicted"/>
<evidence type="ECO:0000313" key="3">
    <source>
        <dbReference type="EMBL" id="KOO27163.1"/>
    </source>
</evidence>
<protein>
    <submittedName>
        <fullName evidence="3">Uncharacterized protein</fullName>
    </submittedName>
</protein>
<keyword evidence="1" id="KW-0175">Coiled coil</keyword>
<feature type="region of interest" description="Disordered" evidence="2">
    <location>
        <begin position="350"/>
        <end position="392"/>
    </location>
</feature>
<dbReference type="AlphaFoldDB" id="A0A0M0JLL3"/>
<accession>A0A0M0JLL3</accession>
<evidence type="ECO:0000256" key="1">
    <source>
        <dbReference type="SAM" id="Coils"/>
    </source>
</evidence>